<evidence type="ECO:0000313" key="2">
    <source>
        <dbReference type="EMBL" id="PEN06638.1"/>
    </source>
</evidence>
<protein>
    <submittedName>
        <fullName evidence="2">GNAT family N-acetyltransferase</fullName>
    </submittedName>
</protein>
<evidence type="ECO:0000259" key="1">
    <source>
        <dbReference type="PROSITE" id="PS51186"/>
    </source>
</evidence>
<dbReference type="PANTHER" id="PTHR43415:SF3">
    <property type="entry name" value="GNAT-FAMILY ACETYLTRANSFERASE"/>
    <property type="match status" value="1"/>
</dbReference>
<dbReference type="SUPFAM" id="SSF55729">
    <property type="entry name" value="Acyl-CoA N-acyltransferases (Nat)"/>
    <property type="match status" value="1"/>
</dbReference>
<dbReference type="Gene3D" id="3.40.630.30">
    <property type="match status" value="1"/>
</dbReference>
<gene>
    <name evidence="2" type="ORF">CRI93_08285</name>
</gene>
<accession>A0A2H3NKT0</accession>
<keyword evidence="3" id="KW-1185">Reference proteome</keyword>
<dbReference type="EMBL" id="PDEP01000007">
    <property type="protein sequence ID" value="PEN06638.1"/>
    <property type="molecule type" value="Genomic_DNA"/>
</dbReference>
<name>A0A2H3NKT0_9BACT</name>
<dbReference type="Pfam" id="PF13302">
    <property type="entry name" value="Acetyltransf_3"/>
    <property type="match status" value="1"/>
</dbReference>
<dbReference type="PANTHER" id="PTHR43415">
    <property type="entry name" value="SPERMIDINE N(1)-ACETYLTRANSFERASE"/>
    <property type="match status" value="1"/>
</dbReference>
<keyword evidence="2" id="KW-0808">Transferase</keyword>
<organism evidence="2 3">
    <name type="scientific">Longimonas halophila</name>
    <dbReference type="NCBI Taxonomy" id="1469170"/>
    <lineage>
        <taxon>Bacteria</taxon>
        <taxon>Pseudomonadati</taxon>
        <taxon>Rhodothermota</taxon>
        <taxon>Rhodothermia</taxon>
        <taxon>Rhodothermales</taxon>
        <taxon>Salisaetaceae</taxon>
        <taxon>Longimonas</taxon>
    </lineage>
</organism>
<dbReference type="CDD" id="cd04301">
    <property type="entry name" value="NAT_SF"/>
    <property type="match status" value="1"/>
</dbReference>
<dbReference type="Proteomes" id="UP000221024">
    <property type="component" value="Unassembled WGS sequence"/>
</dbReference>
<sequence length="208" mass="23927">MMTDVPSMQRLVPRSGPDVRLTALQRDHIHTHFRWNNDPELNRLDSEVPFEKESFGAFKQRFERLCDHPTETHYAFEIHSISDNALIGVAALYRVSPAHQHGCISLTIGDQAYWGRGYGRRAMNLLLAICFDDMGLHRVSAETFEFNDAWTRLVKGSGFSYEGTAADYLYRDGQFWDKEHYALLEDDYTPLEQMPVEPPKATREEVAA</sequence>
<proteinExistence type="predicted"/>
<comment type="caution">
    <text evidence="2">The sequence shown here is derived from an EMBL/GenBank/DDBJ whole genome shotgun (WGS) entry which is preliminary data.</text>
</comment>
<dbReference type="InterPro" id="IPR000182">
    <property type="entry name" value="GNAT_dom"/>
</dbReference>
<dbReference type="PROSITE" id="PS51186">
    <property type="entry name" value="GNAT"/>
    <property type="match status" value="1"/>
</dbReference>
<reference evidence="2 3" key="1">
    <citation type="submission" date="2017-10" db="EMBL/GenBank/DDBJ databases">
        <title>Draft genome of Longimonas halophila.</title>
        <authorList>
            <person name="Goh K.M."/>
            <person name="Shamsir M.S."/>
            <person name="Lim S.W."/>
        </authorList>
    </citation>
    <scope>NUCLEOTIDE SEQUENCE [LARGE SCALE GENOMIC DNA]</scope>
    <source>
        <strain evidence="2 3">KCTC 42399</strain>
    </source>
</reference>
<dbReference type="RefSeq" id="WP_098062163.1">
    <property type="nucleotide sequence ID" value="NZ_PDEP01000007.1"/>
</dbReference>
<dbReference type="InterPro" id="IPR016181">
    <property type="entry name" value="Acyl_CoA_acyltransferase"/>
</dbReference>
<dbReference type="OrthoDB" id="9811523at2"/>
<dbReference type="AlphaFoldDB" id="A0A2H3NKT0"/>
<dbReference type="GO" id="GO:0016747">
    <property type="term" value="F:acyltransferase activity, transferring groups other than amino-acyl groups"/>
    <property type="evidence" value="ECO:0007669"/>
    <property type="project" value="InterPro"/>
</dbReference>
<evidence type="ECO:0000313" key="3">
    <source>
        <dbReference type="Proteomes" id="UP000221024"/>
    </source>
</evidence>
<feature type="domain" description="N-acetyltransferase" evidence="1">
    <location>
        <begin position="31"/>
        <end position="177"/>
    </location>
</feature>